<dbReference type="STRING" id="1177982.SAMN04489711_105161"/>
<name>A0A1I2DFE6_9BURK</name>
<evidence type="ECO:0000313" key="10">
    <source>
        <dbReference type="Proteomes" id="UP000199119"/>
    </source>
</evidence>
<feature type="transmembrane region" description="Helical" evidence="8">
    <location>
        <begin position="246"/>
        <end position="274"/>
    </location>
</feature>
<reference evidence="10" key="1">
    <citation type="submission" date="2016-10" db="EMBL/GenBank/DDBJ databases">
        <authorList>
            <person name="Varghese N."/>
            <person name="Submissions S."/>
        </authorList>
    </citation>
    <scope>NUCLEOTIDE SEQUENCE [LARGE SCALE GENOMIC DNA]</scope>
    <source>
        <strain evidence="10">DSM 27981</strain>
    </source>
</reference>
<organism evidence="9 10">
    <name type="scientific">Paracidovorax wautersii</name>
    <dbReference type="NCBI Taxonomy" id="1177982"/>
    <lineage>
        <taxon>Bacteria</taxon>
        <taxon>Pseudomonadati</taxon>
        <taxon>Pseudomonadota</taxon>
        <taxon>Betaproteobacteria</taxon>
        <taxon>Burkholderiales</taxon>
        <taxon>Comamonadaceae</taxon>
        <taxon>Paracidovorax</taxon>
    </lineage>
</organism>
<feature type="transmembrane region" description="Helical" evidence="8">
    <location>
        <begin position="207"/>
        <end position="225"/>
    </location>
</feature>
<evidence type="ECO:0000256" key="6">
    <source>
        <dbReference type="ARBA" id="ARBA00022989"/>
    </source>
</evidence>
<evidence type="ECO:0000256" key="8">
    <source>
        <dbReference type="SAM" id="Phobius"/>
    </source>
</evidence>
<protein>
    <submittedName>
        <fullName evidence="9">Uncharacterized protein</fullName>
    </submittedName>
</protein>
<dbReference type="EMBL" id="FONX01000005">
    <property type="protein sequence ID" value="SFE79081.1"/>
    <property type="molecule type" value="Genomic_DNA"/>
</dbReference>
<keyword evidence="5 8" id="KW-0812">Transmembrane</keyword>
<dbReference type="Proteomes" id="UP000199119">
    <property type="component" value="Unassembled WGS sequence"/>
</dbReference>
<evidence type="ECO:0000256" key="2">
    <source>
        <dbReference type="ARBA" id="ARBA00010145"/>
    </source>
</evidence>
<dbReference type="PANTHER" id="PTHR36838:SF3">
    <property type="entry name" value="TRANSPORTER AUXIN EFFLUX CARRIER EC FAMILY"/>
    <property type="match status" value="1"/>
</dbReference>
<keyword evidence="4" id="KW-1003">Cell membrane</keyword>
<comment type="subcellular location">
    <subcellularLocation>
        <location evidence="1">Cell membrane</location>
        <topology evidence="1">Multi-pass membrane protein</topology>
    </subcellularLocation>
</comment>
<evidence type="ECO:0000256" key="7">
    <source>
        <dbReference type="ARBA" id="ARBA00023136"/>
    </source>
</evidence>
<evidence type="ECO:0000256" key="3">
    <source>
        <dbReference type="ARBA" id="ARBA00022448"/>
    </source>
</evidence>
<keyword evidence="6 8" id="KW-1133">Transmembrane helix</keyword>
<evidence type="ECO:0000313" key="9">
    <source>
        <dbReference type="EMBL" id="SFE79081.1"/>
    </source>
</evidence>
<dbReference type="Pfam" id="PF03547">
    <property type="entry name" value="Mem_trans"/>
    <property type="match status" value="1"/>
</dbReference>
<dbReference type="RefSeq" id="WP_092939400.1">
    <property type="nucleotide sequence ID" value="NZ_FONX01000005.1"/>
</dbReference>
<gene>
    <name evidence="9" type="ORF">SAMN04489711_105161</name>
</gene>
<keyword evidence="3" id="KW-0813">Transport</keyword>
<feature type="transmembrane region" description="Helical" evidence="8">
    <location>
        <begin position="162"/>
        <end position="187"/>
    </location>
</feature>
<dbReference type="InterPro" id="IPR038770">
    <property type="entry name" value="Na+/solute_symporter_sf"/>
</dbReference>
<comment type="similarity">
    <text evidence="2">Belongs to the auxin efflux carrier (TC 2.A.69) family.</text>
</comment>
<dbReference type="PANTHER" id="PTHR36838">
    <property type="entry name" value="AUXIN EFFLUX CARRIER FAMILY PROTEIN"/>
    <property type="match status" value="1"/>
</dbReference>
<feature type="transmembrane region" description="Helical" evidence="8">
    <location>
        <begin position="95"/>
        <end position="114"/>
    </location>
</feature>
<keyword evidence="10" id="KW-1185">Reference proteome</keyword>
<feature type="transmembrane region" description="Helical" evidence="8">
    <location>
        <begin position="294"/>
        <end position="315"/>
    </location>
</feature>
<feature type="transmembrane region" description="Helical" evidence="8">
    <location>
        <begin position="120"/>
        <end position="141"/>
    </location>
</feature>
<feature type="transmembrane region" description="Helical" evidence="8">
    <location>
        <begin position="68"/>
        <end position="88"/>
    </location>
</feature>
<evidence type="ECO:0000256" key="4">
    <source>
        <dbReference type="ARBA" id="ARBA00022475"/>
    </source>
</evidence>
<dbReference type="AlphaFoldDB" id="A0A1I2DFE6"/>
<accession>A0A1I2DFE6</accession>
<sequence length="317" mass="33422">MNSPVFSSLIPVLLGIGIGFGAARIGWVRAAAIKDLSNIVFLVLTPALLFRTMAGVRVQDLDFEPVGLYFLASSLLFAGTMAFCGFSTRAAARGLAHMFSNTLMIGVPLIGLLYGQAGLVTLLTLISLHSLILLTGATIVFELAEAREQQRAGLATPRPMAWTVLLAVKNGIIHPVPLPILAGLVLAQTGWHLPEVVDKPLQVLGSALGPIALLLVGITLAYSRIGAHWRAALGIALVKNLVHPMLVFALAWALGLSGTSVAVMFAVATLPVGANVFLFTQRYGVMQDEVSSSIAISTGLALLTLPLVLAATRWLPH</sequence>
<dbReference type="GO" id="GO:0005886">
    <property type="term" value="C:plasma membrane"/>
    <property type="evidence" value="ECO:0007669"/>
    <property type="project" value="UniProtKB-SubCell"/>
</dbReference>
<proteinExistence type="inferred from homology"/>
<dbReference type="GO" id="GO:0055085">
    <property type="term" value="P:transmembrane transport"/>
    <property type="evidence" value="ECO:0007669"/>
    <property type="project" value="InterPro"/>
</dbReference>
<evidence type="ECO:0000256" key="5">
    <source>
        <dbReference type="ARBA" id="ARBA00022692"/>
    </source>
</evidence>
<feature type="transmembrane region" description="Helical" evidence="8">
    <location>
        <begin position="6"/>
        <end position="27"/>
    </location>
</feature>
<feature type="transmembrane region" description="Helical" evidence="8">
    <location>
        <begin position="39"/>
        <end position="56"/>
    </location>
</feature>
<evidence type="ECO:0000256" key="1">
    <source>
        <dbReference type="ARBA" id="ARBA00004651"/>
    </source>
</evidence>
<dbReference type="InterPro" id="IPR004776">
    <property type="entry name" value="Mem_transp_PIN-like"/>
</dbReference>
<dbReference type="OrthoDB" id="8683688at2"/>
<keyword evidence="7 8" id="KW-0472">Membrane</keyword>
<dbReference type="Gene3D" id="1.20.1530.20">
    <property type="match status" value="1"/>
</dbReference>